<dbReference type="EMBL" id="ADGP01000026">
    <property type="protein sequence ID" value="EFD93472.1"/>
    <property type="molecule type" value="Genomic_DNA"/>
</dbReference>
<organism evidence="1 2">
    <name type="scientific">Megasphaera lornae</name>
    <dbReference type="NCBI Taxonomy" id="1000568"/>
    <lineage>
        <taxon>Bacteria</taxon>
        <taxon>Bacillati</taxon>
        <taxon>Bacillota</taxon>
        <taxon>Negativicutes</taxon>
        <taxon>Veillonellales</taxon>
        <taxon>Veillonellaceae</taxon>
        <taxon>Megasphaera</taxon>
    </lineage>
</organism>
<dbReference type="AlphaFoldDB" id="D3LWG6"/>
<accession>D3LWG6</accession>
<evidence type="ECO:0000313" key="1">
    <source>
        <dbReference type="EMBL" id="EFD93472.1"/>
    </source>
</evidence>
<reference evidence="2" key="1">
    <citation type="submission" date="2009-12" db="EMBL/GenBank/DDBJ databases">
        <title>Sequence of Clostridiales genomosp. BVAB3 str. UPII9-5.</title>
        <authorList>
            <person name="Madupu R."/>
            <person name="Durkin A.S."/>
            <person name="Torralba M."/>
            <person name="Methe B."/>
            <person name="Sutton G.G."/>
            <person name="Strausberg R.L."/>
            <person name="Nelson K.E."/>
        </authorList>
    </citation>
    <scope>NUCLEOTIDE SEQUENCE [LARGE SCALE GENOMIC DNA]</scope>
    <source>
        <strain evidence="2">28L</strain>
    </source>
</reference>
<sequence length="188" mass="19549">KVYAAIKDKADKSELTNKADTSLNNITEAGKTVIKDLAKGAVKVADGTNTTVTTEDGKDGSKTYKVNVSDADIKKAVASDLNKKADKDAGNIGDKERTAWANKLGTGKVEANDANLVTGGTVQAALNPVKTQAETNATNITGLTTRVGKNESDIKTLQGGFTLQDANKIVGKQTVTAGSMVTVTGDKY</sequence>
<gene>
    <name evidence="1" type="ORF">HMPREF0889_0100</name>
</gene>
<dbReference type="Proteomes" id="UP000003242">
    <property type="component" value="Unassembled WGS sequence"/>
</dbReference>
<feature type="non-terminal residue" evidence="1">
    <location>
        <position position="1"/>
    </location>
</feature>
<protein>
    <recommendedName>
        <fullName evidence="3">Trimeric autotransporter adhesin YadA-like stalk domain-containing protein</fullName>
    </recommendedName>
</protein>
<comment type="caution">
    <text evidence="1">The sequence shown here is derived from an EMBL/GenBank/DDBJ whole genome shotgun (WGS) entry which is preliminary data.</text>
</comment>
<proteinExistence type="predicted"/>
<evidence type="ECO:0000313" key="2">
    <source>
        <dbReference type="Proteomes" id="UP000003242"/>
    </source>
</evidence>
<name>D3LWG6_9FIRM</name>
<evidence type="ECO:0008006" key="3">
    <source>
        <dbReference type="Google" id="ProtNLM"/>
    </source>
</evidence>
<feature type="non-terminal residue" evidence="1">
    <location>
        <position position="188"/>
    </location>
</feature>
<dbReference type="eggNOG" id="COG5295">
    <property type="taxonomic scope" value="Bacteria"/>
</dbReference>